<accession>A0A0A9FYI8</accession>
<dbReference type="EMBL" id="GBRH01184463">
    <property type="protein sequence ID" value="JAE13433.1"/>
    <property type="molecule type" value="Transcribed_RNA"/>
</dbReference>
<evidence type="ECO:0000313" key="1">
    <source>
        <dbReference type="EMBL" id="JAE13433.1"/>
    </source>
</evidence>
<proteinExistence type="predicted"/>
<reference evidence="1" key="2">
    <citation type="journal article" date="2015" name="Data Brief">
        <title>Shoot transcriptome of the giant reed, Arundo donax.</title>
        <authorList>
            <person name="Barrero R.A."/>
            <person name="Guerrero F.D."/>
            <person name="Moolhuijzen P."/>
            <person name="Goolsby J.A."/>
            <person name="Tidwell J."/>
            <person name="Bellgard S.E."/>
            <person name="Bellgard M.I."/>
        </authorList>
    </citation>
    <scope>NUCLEOTIDE SEQUENCE</scope>
    <source>
        <tissue evidence="1">Shoot tissue taken approximately 20 cm above the soil surface</tissue>
    </source>
</reference>
<sequence length="40" mass="4626">MKTTRAEVFMFIHRIIHIEPNSIAGLHTWTGRSPRITLPP</sequence>
<dbReference type="AlphaFoldDB" id="A0A0A9FYI8"/>
<reference evidence="1" key="1">
    <citation type="submission" date="2014-09" db="EMBL/GenBank/DDBJ databases">
        <authorList>
            <person name="Magalhaes I.L.F."/>
            <person name="Oliveira U."/>
            <person name="Santos F.R."/>
            <person name="Vidigal T.H.D.A."/>
            <person name="Brescovit A.D."/>
            <person name="Santos A.J."/>
        </authorList>
    </citation>
    <scope>NUCLEOTIDE SEQUENCE</scope>
    <source>
        <tissue evidence="1">Shoot tissue taken approximately 20 cm above the soil surface</tissue>
    </source>
</reference>
<organism evidence="1">
    <name type="scientific">Arundo donax</name>
    <name type="common">Giant reed</name>
    <name type="synonym">Donax arundinaceus</name>
    <dbReference type="NCBI Taxonomy" id="35708"/>
    <lineage>
        <taxon>Eukaryota</taxon>
        <taxon>Viridiplantae</taxon>
        <taxon>Streptophyta</taxon>
        <taxon>Embryophyta</taxon>
        <taxon>Tracheophyta</taxon>
        <taxon>Spermatophyta</taxon>
        <taxon>Magnoliopsida</taxon>
        <taxon>Liliopsida</taxon>
        <taxon>Poales</taxon>
        <taxon>Poaceae</taxon>
        <taxon>PACMAD clade</taxon>
        <taxon>Arundinoideae</taxon>
        <taxon>Arundineae</taxon>
        <taxon>Arundo</taxon>
    </lineage>
</organism>
<protein>
    <submittedName>
        <fullName evidence="1">Uncharacterized protein</fullName>
    </submittedName>
</protein>
<name>A0A0A9FYI8_ARUDO</name>